<dbReference type="FunFam" id="1.10.1900.40:FF:000001">
    <property type="entry name" value="Erythrocyte membrane protein 1"/>
    <property type="match status" value="1"/>
</dbReference>
<dbReference type="SUPFAM" id="SSF101967">
    <property type="entry name" value="Adhesin YadA, collagen-binding domain"/>
    <property type="match status" value="1"/>
</dbReference>
<dbReference type="Gene3D" id="1.20.1310.20">
    <property type="entry name" value="Duffy-antigen binding domain"/>
    <property type="match status" value="4"/>
</dbReference>
<feature type="compositionally biased region" description="Low complexity" evidence="2">
    <location>
        <begin position="1745"/>
        <end position="1767"/>
    </location>
</feature>
<dbReference type="FunFam" id="1.20.58.1930:FF:000001">
    <property type="entry name" value="Erythrocyte membrane protein 1, PfEMP1"/>
    <property type="match status" value="1"/>
</dbReference>
<evidence type="ECO:0000313" key="10">
    <source>
        <dbReference type="Proteomes" id="UP000030697"/>
    </source>
</evidence>
<dbReference type="InterPro" id="IPR042202">
    <property type="entry name" value="Duffy-ag-bd_sf"/>
</dbReference>
<dbReference type="Pfam" id="PF05424">
    <property type="entry name" value="Duffy_binding"/>
    <property type="match status" value="4"/>
</dbReference>
<dbReference type="FunFam" id="1.20.1310.20:FF:000001">
    <property type="entry name" value="Erythrocyte membrane protein 1, PfEMP1"/>
    <property type="match status" value="1"/>
</dbReference>
<evidence type="ECO:0000259" key="8">
    <source>
        <dbReference type="Pfam" id="PF22672"/>
    </source>
</evidence>
<evidence type="ECO:0000259" key="4">
    <source>
        <dbReference type="Pfam" id="PF05424"/>
    </source>
</evidence>
<organism evidence="9 10">
    <name type="scientific">Plasmodium falciparum UGT5.1</name>
    <dbReference type="NCBI Taxonomy" id="1237627"/>
    <lineage>
        <taxon>Eukaryota</taxon>
        <taxon>Sar</taxon>
        <taxon>Alveolata</taxon>
        <taxon>Apicomplexa</taxon>
        <taxon>Aconoidasida</taxon>
        <taxon>Haemosporida</taxon>
        <taxon>Plasmodiidae</taxon>
        <taxon>Plasmodium</taxon>
        <taxon>Plasmodium (Laverania)</taxon>
    </lineage>
</organism>
<dbReference type="Pfam" id="PF22672">
    <property type="entry name" value="DBL_C"/>
    <property type="match status" value="2"/>
</dbReference>
<evidence type="ECO:0008006" key="11">
    <source>
        <dbReference type="Google" id="ProtNLM"/>
    </source>
</evidence>
<feature type="compositionally biased region" description="Polar residues" evidence="2">
    <location>
        <begin position="1802"/>
        <end position="1828"/>
    </location>
</feature>
<dbReference type="FunFam" id="1.10.1900.40:FF:000005">
    <property type="entry name" value="Erythrocyte membrane protein 1, PfEMP1"/>
    <property type="match status" value="1"/>
</dbReference>
<dbReference type="EMBL" id="KE124442">
    <property type="protein sequence ID" value="EWC78342.1"/>
    <property type="molecule type" value="Genomic_DNA"/>
</dbReference>
<dbReference type="Gene3D" id="1.10.1900.40">
    <property type="entry name" value="Acidic terminal segments, variant surface antigen of PfEMP1"/>
    <property type="match status" value="2"/>
</dbReference>
<evidence type="ECO:0000259" key="6">
    <source>
        <dbReference type="Pfam" id="PF15447"/>
    </source>
</evidence>
<evidence type="ECO:0000259" key="3">
    <source>
        <dbReference type="Pfam" id="PF03011"/>
    </source>
</evidence>
<feature type="compositionally biased region" description="Pro residues" evidence="2">
    <location>
        <begin position="2494"/>
        <end position="2506"/>
    </location>
</feature>
<evidence type="ECO:0000256" key="2">
    <source>
        <dbReference type="SAM" id="MobiDB-lite"/>
    </source>
</evidence>
<dbReference type="InterPro" id="IPR041480">
    <property type="entry name" value="CIDR1_gamma"/>
</dbReference>
<feature type="domain" description="Duffy-binding-like" evidence="3">
    <location>
        <begin position="616"/>
        <end position="758"/>
    </location>
</feature>
<feature type="region of interest" description="Disordered" evidence="2">
    <location>
        <begin position="1802"/>
        <end position="1831"/>
    </location>
</feature>
<dbReference type="SUPFAM" id="SSF140924">
    <property type="entry name" value="Duffy binding domain-like"/>
    <property type="match status" value="6"/>
</dbReference>
<feature type="region of interest" description="Disordered" evidence="2">
    <location>
        <begin position="1"/>
        <end position="24"/>
    </location>
</feature>
<dbReference type="InterPro" id="IPR044932">
    <property type="entry name" value="PfEMP1_ATS_sf"/>
</dbReference>
<gene>
    <name evidence="9" type="ORF">C923_00980</name>
</gene>
<feature type="compositionally biased region" description="Pro residues" evidence="2">
    <location>
        <begin position="1597"/>
        <end position="1608"/>
    </location>
</feature>
<accession>W7JH99</accession>
<dbReference type="Gene3D" id="1.20.58.1930">
    <property type="match status" value="1"/>
</dbReference>
<evidence type="ECO:0000259" key="5">
    <source>
        <dbReference type="Pfam" id="PF15445"/>
    </source>
</evidence>
<dbReference type="InterPro" id="IPR054595">
    <property type="entry name" value="DBL_C"/>
</dbReference>
<feature type="compositionally biased region" description="Polar residues" evidence="2">
    <location>
        <begin position="2681"/>
        <end position="2698"/>
    </location>
</feature>
<name>W7JH99_PLAFA</name>
<feature type="domain" description="Duffy-antigen binding" evidence="4">
    <location>
        <begin position="118"/>
        <end position="315"/>
    </location>
</feature>
<feature type="domain" description="Plasmodium falciparum erythrocyte membrane protein-1 N-terminal segment" evidence="6">
    <location>
        <begin position="18"/>
        <end position="53"/>
    </location>
</feature>
<feature type="region of interest" description="Disordered" evidence="2">
    <location>
        <begin position="2645"/>
        <end position="2698"/>
    </location>
</feature>
<dbReference type="FunFam" id="1.20.58.830:FF:000002">
    <property type="entry name" value="Erythrocyte membrane protein 1, PfEMP1"/>
    <property type="match status" value="1"/>
</dbReference>
<feature type="compositionally biased region" description="Acidic residues" evidence="2">
    <location>
        <begin position="2467"/>
        <end position="2477"/>
    </location>
</feature>
<feature type="compositionally biased region" description="Acidic residues" evidence="2">
    <location>
        <begin position="2424"/>
        <end position="2435"/>
    </location>
</feature>
<feature type="compositionally biased region" description="Low complexity" evidence="2">
    <location>
        <begin position="2645"/>
        <end position="2680"/>
    </location>
</feature>
<dbReference type="InterPro" id="IPR011049">
    <property type="entry name" value="Serralysin-like_metalloprot_C"/>
</dbReference>
<feature type="coiled-coil region" evidence="1">
    <location>
        <begin position="385"/>
        <end position="412"/>
    </location>
</feature>
<reference evidence="9 10" key="1">
    <citation type="submission" date="2013-02" db="EMBL/GenBank/DDBJ databases">
        <title>The Genome Sequence of Plasmodium falciparum UGT5.1.</title>
        <authorList>
            <consortium name="The Broad Institute Genome Sequencing Platform"/>
            <consortium name="The Broad Institute Genome Sequencing Center for Infectious Disease"/>
            <person name="Neafsey D."/>
            <person name="Cheeseman I."/>
            <person name="Volkman S."/>
            <person name="Adams J."/>
            <person name="Walker B."/>
            <person name="Young S.K."/>
            <person name="Zeng Q."/>
            <person name="Gargeya S."/>
            <person name="Fitzgerald M."/>
            <person name="Haas B."/>
            <person name="Abouelleil A."/>
            <person name="Alvarado L."/>
            <person name="Arachchi H.M."/>
            <person name="Berlin A.M."/>
            <person name="Chapman S.B."/>
            <person name="Dewar J."/>
            <person name="Goldberg J."/>
            <person name="Griggs A."/>
            <person name="Gujja S."/>
            <person name="Hansen M."/>
            <person name="Howarth C."/>
            <person name="Imamovic A."/>
            <person name="Larimer J."/>
            <person name="McCowan C."/>
            <person name="Murphy C."/>
            <person name="Neiman D."/>
            <person name="Pearson M."/>
            <person name="Priest M."/>
            <person name="Roberts A."/>
            <person name="Saif S."/>
            <person name="Shea T."/>
            <person name="Sisk P."/>
            <person name="Sykes S."/>
            <person name="Wortman J."/>
            <person name="Nusbaum C."/>
            <person name="Birren B."/>
        </authorList>
    </citation>
    <scope>NUCLEOTIDE SEQUENCE [LARGE SCALE GENOMIC DNA]</scope>
    <source>
        <strain evidence="9 10">UGT5.1</strain>
    </source>
</reference>
<feature type="region of interest" description="Disordered" evidence="2">
    <location>
        <begin position="1663"/>
        <end position="1723"/>
    </location>
</feature>
<dbReference type="Gene3D" id="2.150.10.10">
    <property type="entry name" value="Serralysin-like metalloprotease, C-terminal"/>
    <property type="match status" value="1"/>
</dbReference>
<proteinExistence type="predicted"/>
<dbReference type="InterPro" id="IPR004258">
    <property type="entry name" value="DBL"/>
</dbReference>
<dbReference type="Gene3D" id="1.20.58.830">
    <property type="match status" value="5"/>
</dbReference>
<feature type="region of interest" description="Disordered" evidence="2">
    <location>
        <begin position="1514"/>
        <end position="1536"/>
    </location>
</feature>
<protein>
    <recommendedName>
        <fullName evidence="11">Erythrocyte membrane protein 1, PfEMP1</fullName>
    </recommendedName>
</protein>
<feature type="domain" description="Duffy-antigen binding" evidence="4">
    <location>
        <begin position="1721"/>
        <end position="1952"/>
    </location>
</feature>
<sequence length="2971" mass="339864">MAPQGGGGRGRGSSGEEDAKDFLDKIGQQVYETVKKEAEAYKEALKGDLSNAKFENEPKGQQTENDPCKLDYQYHTNVTSGFGREYPCRTGKEERFSQVHGGECDEKKIRGSNGKSEGACAPFRRLHLCVRNLENISALDKINKDTLLADVCLAAKHEGQSITQDYPKYQAQYASSDFTFTMCTMLARSFADIGDIIRGKDLYRGNNGKDKLEKNLEKIFGHIYEELKKDPTKSAEAKERYKDENGGNYYQLREDWWALNRKDVWKALTCNAGPIDIYFRKTACAGTGTQGRCRCTKANADQVPTYFDYVPQYLRWFEEWAEDFCTKRKHKLENAKEQCRGQDGSGEERYCDFNGYDCKGTASGKHKYLWDYKCAGCLFSCSDFRKWIKNEKNDFKRQKEKYNKEINEKGERKVTKEGTINNIYAEQFFEQLKKDYGSTNDFLNLLNNEKICSNHPIINGKNSVDFTKDPDETFSHTEICEPCPWCGVKKENGKWERKNDHSACPEEELYTPKENATSTKINVLTSGEGEKDIETKLEAFCAEKNGGGVAGGSASNSDSQKLYEEWQCYEFKDLQKDGKDVVEEDVQKVKNAGGLCILEKTNGGKKVKKQKTFNDFFNFWVGRLLNDSIDWRTQLTKCLSEDKLKKCEKGCKSNCECFKKWIEKKEKEWIEVKVQFNKQPDFGVWKHYLVLENILENYYFKNIQKAYGDLKSIQEMKKMIKENQHNPNRSKDDVDALDVLFDHELEEAEDCLDIHEDDEDDDECVEESEKIPNNPCSGTRHRAMVKNVAADMHLEARQQLRNRAGGRKTLRADASKGTYKRGGQKKNLNGHICNIDTNYSNDERNTGEPCTGKDGNNVRFKIGTPWTNIVKKKTTSYKDVFLPPRREHMCTSNLENLDVGSVTENGKAIHSLLGDVLLAAKMDAEKIKEKYINQNSKTGLTEENYKRTICRAIRYSFADLGDIIRGRDMWNKDDGSKKMEGHLVKIFGKIKQELPQNIKDKYKDDENKTPKYKKLREDWWTANRRQVWKSMQCALKSDNIQCRMTPDDYIPQRLRWMTEWAEWFCKMQSQEYDELETQCGRCTRGTCTGDSGDSAVCKQCKNACDKYKTNINKWKQQWNEISAKYTLSYWQAKNDSRLMAFPDDDPDYHQMVHFFKELKKSIKSSVAASDATKSPYATADRYIHQEIGYAGCNVQTQFCKHKNGSDVSRTDTDNDYAFRDKPYDHEKACKCKENKPQPKSDVCTIVKNLLQGNDGKTQIAACYGKSRKEWFCNNGDVESIHIGACMPPRRKSLCIYNLTQSNETNTKEKLRDAFIKCAAIETHFLWKYYKEQNSSEQNELNKGIIPKNFKRWMEYTYGDYRDIFFGNDISNDTKIKTISDNVNKILKIERKNEEEKYREKEQWWKKNGTEIWEGMLCALPGTGNLQNNPDYNNPPEDFAKKPQFLRWMIEWGEEFCAERKKLENNIKNTCSAQNSGDACNNTKHPCNQACKAYEDYVENKKKEFSGQTNNFVQKANVQPQDPEYKGYESKQGEETKQGNDYLLKNCDNYKCDCMDGDVLSVSPNEKPFGKYYNDTLKSCDCLGGKYSPAPKESGRLEPPPPPPPPVIPQTPAGPEEGSPPQDTEQKVDGSEPPATEVQAPATTQNDVNVCNIVNNVFTDGSSLQKACPTKYGKTAPSNWKCIPSGNDKAATDSKSAGPPRQRRDTTSGGESGSSDSNQGSICVPPRRRKLYLGGFKRLTDGTAVSPQAVSESSPASPPATSSGSPSHPLLTAFVESAAIETFFLWDRYKKLNTPQSGSSLIALSPELTGSGSDDSDPDNLTPQQQLQNGEIPPDFLRQMFYTLGDYRDILYSGNNDNNIVLLASGSTKDEKEKMKQLQAKIQEHINSVSQQTGTPAPKPSDKLKSWWNDNAKHIWNGMICALTYNTDTKSGEKLTQNEELKGQLLENGKSTPKNTQYEYDKVKLEDESGAKTNNDTKLKDFVEIPTYFRYLEEWGEEFCRKRTDKLAKVKEKCQGYNAGGHKIYCSGDGHDCKRDDIKHKNMSADPDCPDCYEQCRKYRKWIDMKFEEFHKQNDKYKGEHDKLNGNSNNEVYQKFYEQIKEKKTAAKFLEALKHCKNSEGDEEKDEDKKNNKIDFGKPLQTFSHSTYCKTCPLNGVTCNGSGRGRTGTNGCTEKNPNWKTVFDKIPENGGKSSDLTVEMIDRRGSFIEKYLENSNNSFKISRLFKGIRKQQWECRFNKEENKEVCNLTNYVENIDLNQHTTFKVLLIYWLEDFLYGYYLLKKKKIIEQCKENGENKCSEEFKKHCVCVKEWVEKKKKEWDQIKKHFNNREQEDDDTYNIEYTVESLLGNLIPRMDLVNGKGKINELKEFLRSYECKCAESSQKKDGNEDAIECMLNKLTEKITSCQKQHSGKETNCDENTTPQPDEEDLLLDETENPVTQPNICPEPQLPQEDEDACKADSPQPDVKEEEEEKEEEIVQPATTGDKGTKELPFTPRPRPGPQPKPPLQVEENPFEHPAVIPSLVTSTLAWSVGIGFAAFTYFYLKKKSKPPVDLLRVLNIPKGDYGTPTPKSKNRYIPYASDKYKGKTYIYMEGDSSGDEKYAFMSDTTDVTSSESEYEELDINDIYVPGSPKYKTLIEVVLEPSGNNTTASGNNTTASGNNTTASGNNTTASGNNTTASDTQNDIQNDGIPSNKFTDNEWNTLKDEFISQYLQSEQPNDIPNDYSSGDIPFNTQPNTLYFNKPQEKPFITSIHDRDLYTGEEYNYNVNMTNTSNNIPINRDNNVYSGIDLINDSLNSNNVDIYDEILKRKENELFGTNHPKHTNTHNLTKSSNSDPIDNQLDLFHTWLDRHRDMCEKWENHHERLAKLKEKWENETHSGNTHPSDSNKTLNTDVSIQIHMDNPKPTNEFTYVDSNPNQVDDTYVDSNPDNSSMDTILEDLDKPFNEPYYYDMYDDDIYYDVNDHDTSTAD</sequence>
<dbReference type="GO" id="GO:0046789">
    <property type="term" value="F:host cell surface receptor binding"/>
    <property type="evidence" value="ECO:0007669"/>
    <property type="project" value="InterPro"/>
</dbReference>
<feature type="domain" description="Plasmodium falciparum erythrocyte membrane protein 1 acidic terminal segment" evidence="5">
    <location>
        <begin position="2527"/>
        <end position="2971"/>
    </location>
</feature>
<feature type="region of interest" description="Disordered" evidence="2">
    <location>
        <begin position="1588"/>
        <end position="1642"/>
    </location>
</feature>
<dbReference type="Pfam" id="PF03011">
    <property type="entry name" value="PFEMP"/>
    <property type="match status" value="2"/>
</dbReference>
<feature type="region of interest" description="Disordered" evidence="2">
    <location>
        <begin position="47"/>
        <end position="68"/>
    </location>
</feature>
<dbReference type="Pfam" id="PF15447">
    <property type="entry name" value="NTS"/>
    <property type="match status" value="1"/>
</dbReference>
<dbReference type="Pfam" id="PF18562">
    <property type="entry name" value="CIDR1_gamma"/>
    <property type="match status" value="1"/>
</dbReference>
<dbReference type="Proteomes" id="UP000030697">
    <property type="component" value="Unassembled WGS sequence"/>
</dbReference>
<dbReference type="FunFam" id="1.20.1310.20:FF:000004">
    <property type="entry name" value="Erythrocyte membrane protein 1, PfEMP1"/>
    <property type="match status" value="1"/>
</dbReference>
<feature type="domain" description="Duffy-antigen binding" evidence="4">
    <location>
        <begin position="1283"/>
        <end position="1499"/>
    </location>
</feature>
<feature type="compositionally biased region" description="Basic and acidic residues" evidence="2">
    <location>
        <begin position="1522"/>
        <end position="1536"/>
    </location>
</feature>
<evidence type="ECO:0000256" key="1">
    <source>
        <dbReference type="SAM" id="Coils"/>
    </source>
</evidence>
<feature type="region of interest" description="Disordered" evidence="2">
    <location>
        <begin position="2404"/>
        <end position="2511"/>
    </location>
</feature>
<dbReference type="GO" id="GO:0016020">
    <property type="term" value="C:membrane"/>
    <property type="evidence" value="ECO:0007669"/>
    <property type="project" value="InterPro"/>
</dbReference>
<feature type="region of interest" description="Disordered" evidence="2">
    <location>
        <begin position="1742"/>
        <end position="1767"/>
    </location>
</feature>
<dbReference type="InterPro" id="IPR029211">
    <property type="entry name" value="PfEMP1_ATS"/>
</dbReference>
<evidence type="ECO:0000259" key="7">
    <source>
        <dbReference type="Pfam" id="PF18562"/>
    </source>
</evidence>
<dbReference type="Pfam" id="PF15445">
    <property type="entry name" value="ATS"/>
    <property type="match status" value="1"/>
</dbReference>
<dbReference type="InterPro" id="IPR029210">
    <property type="entry name" value="PfEMP1_NTS"/>
</dbReference>
<feature type="domain" description="Duffy-antigen binding" evidence="4">
    <location>
        <begin position="880"/>
        <end position="1055"/>
    </location>
</feature>
<keyword evidence="1" id="KW-0175">Coiled coil</keyword>
<feature type="domain" description="Duffy-binding-like" evidence="3">
    <location>
        <begin position="2265"/>
        <end position="2412"/>
    </location>
</feature>
<evidence type="ECO:0000313" key="9">
    <source>
        <dbReference type="EMBL" id="EWC78342.1"/>
    </source>
</evidence>
<feature type="compositionally biased region" description="Gly residues" evidence="2">
    <location>
        <begin position="1"/>
        <end position="13"/>
    </location>
</feature>
<feature type="non-terminal residue" evidence="9">
    <location>
        <position position="2971"/>
    </location>
</feature>
<dbReference type="InterPro" id="IPR008602">
    <property type="entry name" value="Duffy-antigen-binding"/>
</dbReference>
<feature type="domain" description="Duffy-binding-like" evidence="8">
    <location>
        <begin position="319"/>
        <end position="478"/>
    </location>
</feature>
<feature type="domain" description="Cysteine-rich interdomain region 1 gamma" evidence="7">
    <location>
        <begin position="2193"/>
        <end position="2249"/>
    </location>
</feature>
<feature type="domain" description="Duffy-binding-like" evidence="8">
    <location>
        <begin position="1993"/>
        <end position="2145"/>
    </location>
</feature>